<dbReference type="InterPro" id="IPR002545">
    <property type="entry name" value="CheW-lke_dom"/>
</dbReference>
<keyword evidence="3" id="KW-1185">Reference proteome</keyword>
<dbReference type="PANTHER" id="PTHR22617:SF23">
    <property type="entry name" value="CHEMOTAXIS PROTEIN CHEW"/>
    <property type="match status" value="1"/>
</dbReference>
<dbReference type="GO" id="GO:0007165">
    <property type="term" value="P:signal transduction"/>
    <property type="evidence" value="ECO:0007669"/>
    <property type="project" value="InterPro"/>
</dbReference>
<name>A0A7W6JA81_9CAUL</name>
<dbReference type="SUPFAM" id="SSF50341">
    <property type="entry name" value="CheW-like"/>
    <property type="match status" value="1"/>
</dbReference>
<evidence type="ECO:0000313" key="3">
    <source>
        <dbReference type="Proteomes" id="UP000529946"/>
    </source>
</evidence>
<dbReference type="PROSITE" id="PS50851">
    <property type="entry name" value="CHEW"/>
    <property type="match status" value="1"/>
</dbReference>
<dbReference type="InterPro" id="IPR036061">
    <property type="entry name" value="CheW-like_dom_sf"/>
</dbReference>
<dbReference type="RefSeq" id="WP_183202014.1">
    <property type="nucleotide sequence ID" value="NZ_BAAAER010000002.1"/>
</dbReference>
<protein>
    <submittedName>
        <fullName evidence="2">Purine-binding chemotaxis protein CheW</fullName>
    </submittedName>
</protein>
<comment type="caution">
    <text evidence="2">The sequence shown here is derived from an EMBL/GenBank/DDBJ whole genome shotgun (WGS) entry which is preliminary data.</text>
</comment>
<dbReference type="InterPro" id="IPR039315">
    <property type="entry name" value="CheW"/>
</dbReference>
<dbReference type="AlphaFoldDB" id="A0A7W6JA81"/>
<dbReference type="PANTHER" id="PTHR22617">
    <property type="entry name" value="CHEMOTAXIS SENSOR HISTIDINE KINASE-RELATED"/>
    <property type="match status" value="1"/>
</dbReference>
<evidence type="ECO:0000259" key="1">
    <source>
        <dbReference type="PROSITE" id="PS50851"/>
    </source>
</evidence>
<dbReference type="Gene3D" id="2.40.50.180">
    <property type="entry name" value="CheA-289, Domain 4"/>
    <property type="match status" value="1"/>
</dbReference>
<dbReference type="SMART" id="SM00260">
    <property type="entry name" value="CheW"/>
    <property type="match status" value="1"/>
</dbReference>
<feature type="domain" description="CheW-like" evidence="1">
    <location>
        <begin position="10"/>
        <end position="150"/>
    </location>
</feature>
<sequence>MTEVQSNAAARELIAFRIGEQEFCVDIMSVREIRGWTPATPLPRSPGYMKGVINLRGAVLPIVDLGARFGLRTSDPTARHVIMVAHVGGRTVGLLVDAVSDIIQLTEGDVQPTPDVASDDVKTFVKGIFAVDGRMISLIELDLILPQAEAEAA</sequence>
<dbReference type="Proteomes" id="UP000529946">
    <property type="component" value="Unassembled WGS sequence"/>
</dbReference>
<dbReference type="Pfam" id="PF01584">
    <property type="entry name" value="CheW"/>
    <property type="match status" value="1"/>
</dbReference>
<dbReference type="Gene3D" id="2.30.30.40">
    <property type="entry name" value="SH3 Domains"/>
    <property type="match status" value="1"/>
</dbReference>
<proteinExistence type="predicted"/>
<evidence type="ECO:0000313" key="2">
    <source>
        <dbReference type="EMBL" id="MBB4081401.1"/>
    </source>
</evidence>
<accession>A0A7W6JA81</accession>
<dbReference type="CDD" id="cd00732">
    <property type="entry name" value="CheW"/>
    <property type="match status" value="1"/>
</dbReference>
<organism evidence="2 3">
    <name type="scientific">Brevundimonas lenta</name>
    <dbReference type="NCBI Taxonomy" id="424796"/>
    <lineage>
        <taxon>Bacteria</taxon>
        <taxon>Pseudomonadati</taxon>
        <taxon>Pseudomonadota</taxon>
        <taxon>Alphaproteobacteria</taxon>
        <taxon>Caulobacterales</taxon>
        <taxon>Caulobacteraceae</taxon>
        <taxon>Brevundimonas</taxon>
    </lineage>
</organism>
<dbReference type="GO" id="GO:0005829">
    <property type="term" value="C:cytosol"/>
    <property type="evidence" value="ECO:0007669"/>
    <property type="project" value="TreeGrafter"/>
</dbReference>
<dbReference type="EMBL" id="JACIDM010000001">
    <property type="protein sequence ID" value="MBB4081401.1"/>
    <property type="molecule type" value="Genomic_DNA"/>
</dbReference>
<gene>
    <name evidence="2" type="ORF">GGR12_000240</name>
</gene>
<reference evidence="2 3" key="1">
    <citation type="submission" date="2020-08" db="EMBL/GenBank/DDBJ databases">
        <title>Genomic Encyclopedia of Type Strains, Phase IV (KMG-IV): sequencing the most valuable type-strain genomes for metagenomic binning, comparative biology and taxonomic classification.</title>
        <authorList>
            <person name="Goeker M."/>
        </authorList>
    </citation>
    <scope>NUCLEOTIDE SEQUENCE [LARGE SCALE GENOMIC DNA]</scope>
    <source>
        <strain evidence="2 3">DSM 23960</strain>
    </source>
</reference>
<dbReference type="GO" id="GO:0006935">
    <property type="term" value="P:chemotaxis"/>
    <property type="evidence" value="ECO:0007669"/>
    <property type="project" value="InterPro"/>
</dbReference>